<dbReference type="RefSeq" id="WP_237378644.1">
    <property type="nucleotide sequence ID" value="NZ_CP071793.1"/>
</dbReference>
<evidence type="ECO:0000259" key="1">
    <source>
        <dbReference type="Pfam" id="PF12680"/>
    </source>
</evidence>
<dbReference type="EMBL" id="CP071793">
    <property type="protein sequence ID" value="QTD48995.1"/>
    <property type="molecule type" value="Genomic_DNA"/>
</dbReference>
<accession>A0A8A4TR49</accession>
<dbReference type="Gene3D" id="3.10.450.50">
    <property type="match status" value="1"/>
</dbReference>
<protein>
    <submittedName>
        <fullName evidence="2">Nuclear transport factor 2 family protein</fullName>
    </submittedName>
</protein>
<dbReference type="InterPro" id="IPR032710">
    <property type="entry name" value="NTF2-like_dom_sf"/>
</dbReference>
<organism evidence="2 3">
    <name type="scientific">Sulfidibacter corallicola</name>
    <dbReference type="NCBI Taxonomy" id="2818388"/>
    <lineage>
        <taxon>Bacteria</taxon>
        <taxon>Pseudomonadati</taxon>
        <taxon>Acidobacteriota</taxon>
        <taxon>Holophagae</taxon>
        <taxon>Acanthopleuribacterales</taxon>
        <taxon>Acanthopleuribacteraceae</taxon>
        <taxon>Sulfidibacter</taxon>
    </lineage>
</organism>
<dbReference type="Proteomes" id="UP000663929">
    <property type="component" value="Chromosome"/>
</dbReference>
<dbReference type="SUPFAM" id="SSF54427">
    <property type="entry name" value="NTF2-like"/>
    <property type="match status" value="1"/>
</dbReference>
<keyword evidence="3" id="KW-1185">Reference proteome</keyword>
<dbReference type="Pfam" id="PF12680">
    <property type="entry name" value="SnoaL_2"/>
    <property type="match status" value="1"/>
</dbReference>
<dbReference type="KEGG" id="scor:J3U87_25705"/>
<evidence type="ECO:0000313" key="2">
    <source>
        <dbReference type="EMBL" id="QTD48995.1"/>
    </source>
</evidence>
<reference evidence="2" key="1">
    <citation type="submission" date="2021-03" db="EMBL/GenBank/DDBJ databases">
        <title>Acanthopleuribacteraceae sp. M133.</title>
        <authorList>
            <person name="Wang G."/>
        </authorList>
    </citation>
    <scope>NUCLEOTIDE SEQUENCE</scope>
    <source>
        <strain evidence="2">M133</strain>
    </source>
</reference>
<dbReference type="InterPro" id="IPR037401">
    <property type="entry name" value="SnoaL-like"/>
</dbReference>
<gene>
    <name evidence="2" type="ORF">J3U87_25705</name>
</gene>
<sequence>MNTPHRDIWTTYTESWKVDAKEGKMALFEQCLDPACEYTDPLVQARGWQQLIEYMADFHRQVPGGHFVTTWFLAHHQRSIAKWEMRNGENQPMGEGISYGTYNDHGKLLSMNGFFETP</sequence>
<evidence type="ECO:0000313" key="3">
    <source>
        <dbReference type="Proteomes" id="UP000663929"/>
    </source>
</evidence>
<proteinExistence type="predicted"/>
<feature type="domain" description="SnoaL-like" evidence="1">
    <location>
        <begin position="22"/>
        <end position="102"/>
    </location>
</feature>
<dbReference type="AlphaFoldDB" id="A0A8A4TR49"/>
<name>A0A8A4TR49_SULCO</name>